<feature type="region of interest" description="Disordered" evidence="5">
    <location>
        <begin position="278"/>
        <end position="311"/>
    </location>
</feature>
<evidence type="ECO:0000313" key="8">
    <source>
        <dbReference type="Proteomes" id="UP000799421"/>
    </source>
</evidence>
<dbReference type="Proteomes" id="UP000799421">
    <property type="component" value="Unassembled WGS sequence"/>
</dbReference>
<keyword evidence="3 4" id="KW-0539">Nucleus</keyword>
<dbReference type="Pfam" id="PF04427">
    <property type="entry name" value="Brix"/>
    <property type="match status" value="1"/>
</dbReference>
<feature type="compositionally biased region" description="Acidic residues" evidence="5">
    <location>
        <begin position="301"/>
        <end position="311"/>
    </location>
</feature>
<evidence type="ECO:0000256" key="3">
    <source>
        <dbReference type="ARBA" id="ARBA00023242"/>
    </source>
</evidence>
<dbReference type="AlphaFoldDB" id="A0A6A7BWM8"/>
<keyword evidence="8" id="KW-1185">Reference proteome</keyword>
<comment type="subcellular location">
    <subcellularLocation>
        <location evidence="1 4">Nucleus</location>
        <location evidence="1 4">Nucleolus</location>
    </subcellularLocation>
</comment>
<dbReference type="PROSITE" id="PS50833">
    <property type="entry name" value="BRIX"/>
    <property type="match status" value="1"/>
</dbReference>
<protein>
    <recommendedName>
        <fullName evidence="4">Ribosome production factor 2 homolog</fullName>
    </recommendedName>
    <alternativeName>
        <fullName evidence="4">Ribosome biogenesis protein RPF2 homolog</fullName>
    </alternativeName>
</protein>
<evidence type="ECO:0000259" key="6">
    <source>
        <dbReference type="PROSITE" id="PS50833"/>
    </source>
</evidence>
<proteinExistence type="inferred from homology"/>
<dbReference type="SMART" id="SM00879">
    <property type="entry name" value="Brix"/>
    <property type="match status" value="1"/>
</dbReference>
<feature type="region of interest" description="Disordered" evidence="5">
    <location>
        <begin position="238"/>
        <end position="257"/>
    </location>
</feature>
<sequence length="311" mass="35512">MLPLQKIHPKNARTKRYLDNKAPQLNENPRTTLFLRYTTCSQILQLVLTDLYNIKKPLAVRFSKKNDIHPFESESSLEFFSEKNDASLAVFGSHSKKRPHCLTLIRFFDYKVMDMLELLVDPETMRTLSQFKNTKPKAGSKPLLGFSGSAFDSPTANAYTLAKSLLTDLFKGPDVDSVNVEGLRFLIHFSVDEVADEEVKPMIHMRCYLLKTKKSGTSLPKVEVEEIGPRIDFRVGRSKAADPETWKEAMRKPKTSEMKTKKNIGMDIMGDKVGRIHMGQQNINQMQTRKMKGLKRGRDEDGAEEEPQSKR</sequence>
<evidence type="ECO:0000256" key="1">
    <source>
        <dbReference type="ARBA" id="ARBA00004604"/>
    </source>
</evidence>
<evidence type="ECO:0000256" key="5">
    <source>
        <dbReference type="SAM" id="MobiDB-lite"/>
    </source>
</evidence>
<dbReference type="OrthoDB" id="407658at2759"/>
<accession>A0A6A7BWM8</accession>
<dbReference type="PANTHER" id="PTHR12728">
    <property type="entry name" value="BRIX DOMAIN CONTAINING PROTEIN"/>
    <property type="match status" value="1"/>
</dbReference>
<dbReference type="InterPro" id="IPR039770">
    <property type="entry name" value="Rpf2"/>
</dbReference>
<dbReference type="GO" id="GO:0000027">
    <property type="term" value="P:ribosomal large subunit assembly"/>
    <property type="evidence" value="ECO:0007669"/>
    <property type="project" value="InterPro"/>
</dbReference>
<dbReference type="GO" id="GO:0019843">
    <property type="term" value="F:rRNA binding"/>
    <property type="evidence" value="ECO:0007669"/>
    <property type="project" value="UniProtKB-UniRule"/>
</dbReference>
<reference evidence="7" key="1">
    <citation type="journal article" date="2020" name="Stud. Mycol.">
        <title>101 Dothideomycetes genomes: a test case for predicting lifestyles and emergence of pathogens.</title>
        <authorList>
            <person name="Haridas S."/>
            <person name="Albert R."/>
            <person name="Binder M."/>
            <person name="Bloem J."/>
            <person name="Labutti K."/>
            <person name="Salamov A."/>
            <person name="Andreopoulos B."/>
            <person name="Baker S."/>
            <person name="Barry K."/>
            <person name="Bills G."/>
            <person name="Bluhm B."/>
            <person name="Cannon C."/>
            <person name="Castanera R."/>
            <person name="Culley D."/>
            <person name="Daum C."/>
            <person name="Ezra D."/>
            <person name="Gonzalez J."/>
            <person name="Henrissat B."/>
            <person name="Kuo A."/>
            <person name="Liang C."/>
            <person name="Lipzen A."/>
            <person name="Lutzoni F."/>
            <person name="Magnuson J."/>
            <person name="Mondo S."/>
            <person name="Nolan M."/>
            <person name="Ohm R."/>
            <person name="Pangilinan J."/>
            <person name="Park H.-J."/>
            <person name="Ramirez L."/>
            <person name="Alfaro M."/>
            <person name="Sun H."/>
            <person name="Tritt A."/>
            <person name="Yoshinaga Y."/>
            <person name="Zwiers L.-H."/>
            <person name="Turgeon B."/>
            <person name="Goodwin S."/>
            <person name="Spatafora J."/>
            <person name="Crous P."/>
            <person name="Grigoriev I."/>
        </authorList>
    </citation>
    <scope>NUCLEOTIDE SEQUENCE</scope>
    <source>
        <strain evidence="7">CBS 480.64</strain>
    </source>
</reference>
<dbReference type="GO" id="GO:0000463">
    <property type="term" value="P:maturation of LSU-rRNA from tricistronic rRNA transcript (SSU-rRNA, 5.8S rRNA, LSU-rRNA)"/>
    <property type="evidence" value="ECO:0007669"/>
    <property type="project" value="TreeGrafter"/>
</dbReference>
<dbReference type="EMBL" id="MU005990">
    <property type="protein sequence ID" value="KAF2859630.1"/>
    <property type="molecule type" value="Genomic_DNA"/>
</dbReference>
<dbReference type="InterPro" id="IPR007109">
    <property type="entry name" value="Brix"/>
</dbReference>
<comment type="similarity">
    <text evidence="2 4">Belongs to the RPF2 family.</text>
</comment>
<dbReference type="GO" id="GO:0005730">
    <property type="term" value="C:nucleolus"/>
    <property type="evidence" value="ECO:0007669"/>
    <property type="project" value="UniProtKB-SubCell"/>
</dbReference>
<gene>
    <name evidence="7" type="ORF">K470DRAFT_248849</name>
</gene>
<evidence type="ECO:0000313" key="7">
    <source>
        <dbReference type="EMBL" id="KAF2859630.1"/>
    </source>
</evidence>
<feature type="compositionally biased region" description="Polar residues" evidence="5">
    <location>
        <begin position="279"/>
        <end position="288"/>
    </location>
</feature>
<name>A0A6A7BWM8_9PEZI</name>
<evidence type="ECO:0000256" key="2">
    <source>
        <dbReference type="ARBA" id="ARBA00010782"/>
    </source>
</evidence>
<evidence type="ECO:0000256" key="4">
    <source>
        <dbReference type="RuleBase" id="RU367086"/>
    </source>
</evidence>
<feature type="domain" description="Brix" evidence="6">
    <location>
        <begin position="30"/>
        <end position="244"/>
    </location>
</feature>
<dbReference type="PANTHER" id="PTHR12728:SF0">
    <property type="entry name" value="RIBOSOME PRODUCTION FACTOR 2 HOMOLOG"/>
    <property type="match status" value="1"/>
</dbReference>
<organism evidence="7 8">
    <name type="scientific">Piedraia hortae CBS 480.64</name>
    <dbReference type="NCBI Taxonomy" id="1314780"/>
    <lineage>
        <taxon>Eukaryota</taxon>
        <taxon>Fungi</taxon>
        <taxon>Dikarya</taxon>
        <taxon>Ascomycota</taxon>
        <taxon>Pezizomycotina</taxon>
        <taxon>Dothideomycetes</taxon>
        <taxon>Dothideomycetidae</taxon>
        <taxon>Capnodiales</taxon>
        <taxon>Piedraiaceae</taxon>
        <taxon>Piedraia</taxon>
    </lineage>
</organism>